<dbReference type="PANTHER" id="PTHR43827">
    <property type="entry name" value="2,5-DIKETO-D-GLUCONIC ACID REDUCTASE"/>
    <property type="match status" value="1"/>
</dbReference>
<reference evidence="8 9" key="1">
    <citation type="submission" date="2018-12" db="EMBL/GenBank/DDBJ databases">
        <authorList>
            <person name="Tiukova I."/>
            <person name="Dainat J."/>
        </authorList>
    </citation>
    <scope>NUCLEOTIDE SEQUENCE [LARGE SCALE GENOMIC DNA]</scope>
</reference>
<name>A0A448YK55_BRENA</name>
<dbReference type="InterPro" id="IPR023210">
    <property type="entry name" value="NADP_OxRdtase_dom"/>
</dbReference>
<dbReference type="AlphaFoldDB" id="A0A448YK55"/>
<evidence type="ECO:0000259" key="7">
    <source>
        <dbReference type="Pfam" id="PF00248"/>
    </source>
</evidence>
<dbReference type="PROSITE" id="PS00062">
    <property type="entry name" value="ALDOKETO_REDUCTASE_2"/>
    <property type="match status" value="1"/>
</dbReference>
<evidence type="ECO:0000256" key="6">
    <source>
        <dbReference type="PIRSR" id="PIRSR000097-3"/>
    </source>
</evidence>
<keyword evidence="2" id="KW-0521">NADP</keyword>
<dbReference type="InterPro" id="IPR020471">
    <property type="entry name" value="AKR"/>
</dbReference>
<proteinExistence type="inferred from homology"/>
<feature type="site" description="Lowers pKa of active site Tyr" evidence="6">
    <location>
        <position position="83"/>
    </location>
</feature>
<dbReference type="CDD" id="cd19120">
    <property type="entry name" value="AKR_AKR3C2-3"/>
    <property type="match status" value="1"/>
</dbReference>
<keyword evidence="3" id="KW-0560">Oxidoreductase</keyword>
<dbReference type="PRINTS" id="PR00069">
    <property type="entry name" value="ALDKETRDTASE"/>
</dbReference>
<dbReference type="FunCoup" id="A0A448YK55">
    <property type="interactions" value="222"/>
</dbReference>
<dbReference type="InterPro" id="IPR018170">
    <property type="entry name" value="Aldo/ket_reductase_CS"/>
</dbReference>
<dbReference type="InParanoid" id="A0A448YK55"/>
<dbReference type="PANTHER" id="PTHR43827:SF3">
    <property type="entry name" value="NADP-DEPENDENT OXIDOREDUCTASE DOMAIN-CONTAINING PROTEIN"/>
    <property type="match status" value="1"/>
</dbReference>
<evidence type="ECO:0000256" key="1">
    <source>
        <dbReference type="ARBA" id="ARBA00007905"/>
    </source>
</evidence>
<sequence length="308" mass="34506">MTAFSLPVGPLGIPLLGFGTGTYYYKRGDEDFNQKLVDILVKAVRDGFVHIDTAESYGVYPEVAAALKQLSDVDRSTLFITDKFDSGSPSTGGKSKDGTPYEHLKKALKELGTDYVDLYLIHSPFITKEKFGFTLEEAWQSVEKTLDEGLAKRVGVSNFAVADVEKILKIAKVKPQVNQIEFNAFLQNQTPGIFEFSKKNGIVLEAYAPLAPLTKVDNSKGVPKEFDEVLDKLASKYGKTKTQLLLRWVIQVGVIPISTTSKDSRLEEWKGIFNFKLSQAEVDQLTEIGEKHKPQFRLYWGPEYSKYN</sequence>
<dbReference type="OrthoDB" id="416253at2759"/>
<dbReference type="Pfam" id="PF00248">
    <property type="entry name" value="Aldo_ket_red"/>
    <property type="match status" value="1"/>
</dbReference>
<evidence type="ECO:0000256" key="3">
    <source>
        <dbReference type="ARBA" id="ARBA00023002"/>
    </source>
</evidence>
<evidence type="ECO:0000313" key="9">
    <source>
        <dbReference type="Proteomes" id="UP000290900"/>
    </source>
</evidence>
<dbReference type="PIRSF" id="PIRSF000097">
    <property type="entry name" value="AKR"/>
    <property type="match status" value="1"/>
</dbReference>
<feature type="binding site" evidence="5">
    <location>
        <position position="122"/>
    </location>
    <ligand>
        <name>substrate</name>
    </ligand>
</feature>
<gene>
    <name evidence="8" type="ORF">BRENAR_LOCUS2057</name>
</gene>
<evidence type="ECO:0000256" key="2">
    <source>
        <dbReference type="ARBA" id="ARBA00022857"/>
    </source>
</evidence>
<protein>
    <submittedName>
        <fullName evidence="8">DEKNAAC102548</fullName>
    </submittedName>
</protein>
<accession>A0A448YK55</accession>
<dbReference type="InterPro" id="IPR044494">
    <property type="entry name" value="AKR3C2/3"/>
</dbReference>
<keyword evidence="9" id="KW-1185">Reference proteome</keyword>
<comment type="similarity">
    <text evidence="1">Belongs to the aldo/keto reductase family.</text>
</comment>
<dbReference type="InterPro" id="IPR036812">
    <property type="entry name" value="NAD(P)_OxRdtase_dom_sf"/>
</dbReference>
<organism evidence="8 9">
    <name type="scientific">Brettanomyces naardenensis</name>
    <name type="common">Yeast</name>
    <dbReference type="NCBI Taxonomy" id="13370"/>
    <lineage>
        <taxon>Eukaryota</taxon>
        <taxon>Fungi</taxon>
        <taxon>Dikarya</taxon>
        <taxon>Ascomycota</taxon>
        <taxon>Saccharomycotina</taxon>
        <taxon>Pichiomycetes</taxon>
        <taxon>Pichiales</taxon>
        <taxon>Pichiaceae</taxon>
        <taxon>Brettanomyces</taxon>
    </lineage>
</organism>
<evidence type="ECO:0000313" key="8">
    <source>
        <dbReference type="EMBL" id="VEU21322.1"/>
    </source>
</evidence>
<evidence type="ECO:0000256" key="4">
    <source>
        <dbReference type="PIRSR" id="PIRSR000097-1"/>
    </source>
</evidence>
<dbReference type="Proteomes" id="UP000290900">
    <property type="component" value="Unassembled WGS sequence"/>
</dbReference>
<dbReference type="GO" id="GO:0016652">
    <property type="term" value="F:oxidoreductase activity, acting on NAD(P)H as acceptor"/>
    <property type="evidence" value="ECO:0007669"/>
    <property type="project" value="InterPro"/>
</dbReference>
<dbReference type="GO" id="GO:0016616">
    <property type="term" value="F:oxidoreductase activity, acting on the CH-OH group of donors, NAD or NADP as acceptor"/>
    <property type="evidence" value="ECO:0007669"/>
    <property type="project" value="UniProtKB-ARBA"/>
</dbReference>
<dbReference type="Gene3D" id="3.20.20.100">
    <property type="entry name" value="NADP-dependent oxidoreductase domain"/>
    <property type="match status" value="1"/>
</dbReference>
<dbReference type="STRING" id="13370.A0A448YK55"/>
<dbReference type="EMBL" id="CAACVR010000012">
    <property type="protein sequence ID" value="VEU21322.1"/>
    <property type="molecule type" value="Genomic_DNA"/>
</dbReference>
<dbReference type="SUPFAM" id="SSF51430">
    <property type="entry name" value="NAD(P)-linked oxidoreductase"/>
    <property type="match status" value="1"/>
</dbReference>
<feature type="active site" description="Proton donor" evidence="4">
    <location>
        <position position="57"/>
    </location>
</feature>
<feature type="domain" description="NADP-dependent oxidoreductase" evidence="7">
    <location>
        <begin position="16"/>
        <end position="289"/>
    </location>
</feature>
<evidence type="ECO:0000256" key="5">
    <source>
        <dbReference type="PIRSR" id="PIRSR000097-2"/>
    </source>
</evidence>